<accession>A0ABW6SRD5</accession>
<proteinExistence type="predicted"/>
<evidence type="ECO:0000313" key="2">
    <source>
        <dbReference type="Proteomes" id="UP001602013"/>
    </source>
</evidence>
<reference evidence="1 2" key="1">
    <citation type="submission" date="2024-10" db="EMBL/GenBank/DDBJ databases">
        <title>The Natural Products Discovery Center: Release of the First 8490 Sequenced Strains for Exploring Actinobacteria Biosynthetic Diversity.</title>
        <authorList>
            <person name="Kalkreuter E."/>
            <person name="Kautsar S.A."/>
            <person name="Yang D."/>
            <person name="Bader C.D."/>
            <person name="Teijaro C.N."/>
            <person name="Fluegel L."/>
            <person name="Davis C.M."/>
            <person name="Simpson J.R."/>
            <person name="Lauterbach L."/>
            <person name="Steele A.D."/>
            <person name="Gui C."/>
            <person name="Meng S."/>
            <person name="Li G."/>
            <person name="Viehrig K."/>
            <person name="Ye F."/>
            <person name="Su P."/>
            <person name="Kiefer A.F."/>
            <person name="Nichols A."/>
            <person name="Cepeda A.J."/>
            <person name="Yan W."/>
            <person name="Fan B."/>
            <person name="Jiang Y."/>
            <person name="Adhikari A."/>
            <person name="Zheng C.-J."/>
            <person name="Schuster L."/>
            <person name="Cowan T.M."/>
            <person name="Smanski M.J."/>
            <person name="Chevrette M.G."/>
            <person name="De Carvalho L.P.S."/>
            <person name="Shen B."/>
        </authorList>
    </citation>
    <scope>NUCLEOTIDE SEQUENCE [LARGE SCALE GENOMIC DNA]</scope>
    <source>
        <strain evidence="1 2">NPDC002173</strain>
    </source>
</reference>
<dbReference type="RefSeq" id="WP_387412560.1">
    <property type="nucleotide sequence ID" value="NZ_JBIASD010000011.1"/>
</dbReference>
<evidence type="ECO:0000313" key="1">
    <source>
        <dbReference type="EMBL" id="MFF3667552.1"/>
    </source>
</evidence>
<gene>
    <name evidence="1" type="ORF">ACFYXI_18300</name>
</gene>
<organism evidence="1 2">
    <name type="scientific">Microtetraspora malaysiensis</name>
    <dbReference type="NCBI Taxonomy" id="161358"/>
    <lineage>
        <taxon>Bacteria</taxon>
        <taxon>Bacillati</taxon>
        <taxon>Actinomycetota</taxon>
        <taxon>Actinomycetes</taxon>
        <taxon>Streptosporangiales</taxon>
        <taxon>Streptosporangiaceae</taxon>
        <taxon>Microtetraspora</taxon>
    </lineage>
</organism>
<keyword evidence="2" id="KW-1185">Reference proteome</keyword>
<comment type="caution">
    <text evidence="1">The sequence shown here is derived from an EMBL/GenBank/DDBJ whole genome shotgun (WGS) entry which is preliminary data.</text>
</comment>
<protein>
    <submittedName>
        <fullName evidence="1">Uncharacterized protein</fullName>
    </submittedName>
</protein>
<sequence length="45" mass="4978">MILDEVLPHADGCTHEIALWPVGMVMVTCRDLEAVWSAADCPDEH</sequence>
<name>A0ABW6SRD5_9ACTN</name>
<dbReference type="Proteomes" id="UP001602013">
    <property type="component" value="Unassembled WGS sequence"/>
</dbReference>
<dbReference type="EMBL" id="JBIASD010000011">
    <property type="protein sequence ID" value="MFF3667552.1"/>
    <property type="molecule type" value="Genomic_DNA"/>
</dbReference>